<dbReference type="AlphaFoldDB" id="X1HMQ3"/>
<evidence type="ECO:0000313" key="2">
    <source>
        <dbReference type="EMBL" id="GAH71421.1"/>
    </source>
</evidence>
<feature type="non-terminal residue" evidence="2">
    <location>
        <position position="1"/>
    </location>
</feature>
<comment type="caution">
    <text evidence="2">The sequence shown here is derived from an EMBL/GenBank/DDBJ whole genome shotgun (WGS) entry which is preliminary data.</text>
</comment>
<protein>
    <submittedName>
        <fullName evidence="2">Uncharacterized protein</fullName>
    </submittedName>
</protein>
<reference evidence="2" key="1">
    <citation type="journal article" date="2014" name="Front. Microbiol.">
        <title>High frequency of phylogenetically diverse reductive dehalogenase-homologous genes in deep subseafloor sedimentary metagenomes.</title>
        <authorList>
            <person name="Kawai M."/>
            <person name="Futagami T."/>
            <person name="Toyoda A."/>
            <person name="Takaki Y."/>
            <person name="Nishi S."/>
            <person name="Hori S."/>
            <person name="Arai W."/>
            <person name="Tsubouchi T."/>
            <person name="Morono Y."/>
            <person name="Uchiyama I."/>
            <person name="Ito T."/>
            <person name="Fujiyama A."/>
            <person name="Inagaki F."/>
            <person name="Takami H."/>
        </authorList>
    </citation>
    <scope>NUCLEOTIDE SEQUENCE</scope>
    <source>
        <strain evidence="2">Expedition CK06-06</strain>
    </source>
</reference>
<feature type="compositionally biased region" description="Polar residues" evidence="1">
    <location>
        <begin position="245"/>
        <end position="256"/>
    </location>
</feature>
<name>X1HMQ3_9ZZZZ</name>
<feature type="region of interest" description="Disordered" evidence="1">
    <location>
        <begin position="244"/>
        <end position="265"/>
    </location>
</feature>
<accession>X1HMQ3</accession>
<evidence type="ECO:0000256" key="1">
    <source>
        <dbReference type="SAM" id="MobiDB-lite"/>
    </source>
</evidence>
<organism evidence="2">
    <name type="scientific">marine sediment metagenome</name>
    <dbReference type="NCBI Taxonomy" id="412755"/>
    <lineage>
        <taxon>unclassified sequences</taxon>
        <taxon>metagenomes</taxon>
        <taxon>ecological metagenomes</taxon>
    </lineage>
</organism>
<feature type="non-terminal residue" evidence="2">
    <location>
        <position position="265"/>
    </location>
</feature>
<sequence length="265" mass="30087">TSTVLTVAFGSGERIDANGYFVVANDLSEFDIYPGRNVDVRQDPRLRFFGHWQPPGGRKPPVVPDPDRKPPKITARPGGNGNVFLKRRVVGTGEWIYVDRQVVDPNWVPKKGERYFGRDDRDWHVIYQTLAEDVFNSYGSLGRRNLVNPIAGHNFSFYLPNPIRPPYRTMTGENHTKLLTVGDITRILTIGHGTTPDSTIGQKLWEIGKLWETVKSEEEKVRLNLQNPFYRNIFQYLTVFDPSTDGINNDGDQTPDGNDIIDEAD</sequence>
<proteinExistence type="predicted"/>
<feature type="region of interest" description="Disordered" evidence="1">
    <location>
        <begin position="50"/>
        <end position="78"/>
    </location>
</feature>
<gene>
    <name evidence="2" type="ORF">S03H2_47400</name>
</gene>
<dbReference type="EMBL" id="BARU01029824">
    <property type="protein sequence ID" value="GAH71421.1"/>
    <property type="molecule type" value="Genomic_DNA"/>
</dbReference>